<comment type="caution">
    <text evidence="1">The sequence shown here is derived from an EMBL/GenBank/DDBJ whole genome shotgun (WGS) entry which is preliminary data.</text>
</comment>
<gene>
    <name evidence="1" type="ORF">DYS74_05045</name>
</gene>
<reference evidence="1 2" key="1">
    <citation type="submission" date="2018-10" db="EMBL/GenBank/DDBJ databases">
        <title>Rhodobacter sp . BO-81.</title>
        <authorList>
            <person name="Im W.T."/>
        </authorList>
    </citation>
    <scope>NUCLEOTIDE SEQUENCE [LARGE SCALE GENOMIC DNA]</scope>
    <source>
        <strain evidence="1 2">BO-81</strain>
    </source>
</reference>
<dbReference type="Proteomes" id="UP000279673">
    <property type="component" value="Unassembled WGS sequence"/>
</dbReference>
<evidence type="ECO:0000313" key="1">
    <source>
        <dbReference type="EMBL" id="RLL71247.1"/>
    </source>
</evidence>
<organism evidence="1 2">
    <name type="scientific">Paenirhodobacter hankyongi</name>
    <dbReference type="NCBI Taxonomy" id="2294033"/>
    <lineage>
        <taxon>Bacteria</taxon>
        <taxon>Pseudomonadati</taxon>
        <taxon>Pseudomonadota</taxon>
        <taxon>Alphaproteobacteria</taxon>
        <taxon>Rhodobacterales</taxon>
        <taxon>Rhodobacter group</taxon>
        <taxon>Paenirhodobacter</taxon>
    </lineage>
</organism>
<dbReference type="RefSeq" id="WP_121531564.1">
    <property type="nucleotide sequence ID" value="NZ_RCHI01000004.1"/>
</dbReference>
<sequence length="67" mass="7327">MLAVLRDLEAPLLSRDQLVVMRPGPGHVHEVVEVSLPRPRSRDTEAFSHLRGHLLAALAETPAEVVA</sequence>
<dbReference type="AlphaFoldDB" id="A0A421BSI3"/>
<evidence type="ECO:0000313" key="2">
    <source>
        <dbReference type="Proteomes" id="UP000279673"/>
    </source>
</evidence>
<protein>
    <submittedName>
        <fullName evidence="1">Uncharacterized protein</fullName>
    </submittedName>
</protein>
<keyword evidence="2" id="KW-1185">Reference proteome</keyword>
<name>A0A421BSI3_9RHOB</name>
<accession>A0A421BSI3</accession>
<proteinExistence type="predicted"/>
<dbReference type="EMBL" id="RCHI01000004">
    <property type="protein sequence ID" value="RLL71247.1"/>
    <property type="molecule type" value="Genomic_DNA"/>
</dbReference>